<organism evidence="1 2">
    <name type="scientific">Methylorubrum suomiense</name>
    <dbReference type="NCBI Taxonomy" id="144191"/>
    <lineage>
        <taxon>Bacteria</taxon>
        <taxon>Pseudomonadati</taxon>
        <taxon>Pseudomonadota</taxon>
        <taxon>Alphaproteobacteria</taxon>
        <taxon>Hyphomicrobiales</taxon>
        <taxon>Methylobacteriaceae</taxon>
        <taxon>Methylorubrum</taxon>
    </lineage>
</organism>
<gene>
    <name evidence="1" type="ORF">BGCPKDLD_1533</name>
</gene>
<protein>
    <submittedName>
        <fullName evidence="1">Uncharacterized protein</fullName>
    </submittedName>
</protein>
<accession>A0ABQ4US66</accession>
<reference evidence="1" key="2">
    <citation type="submission" date="2021-08" db="EMBL/GenBank/DDBJ databases">
        <authorList>
            <person name="Tani A."/>
            <person name="Ola A."/>
            <person name="Ogura Y."/>
            <person name="Katsura K."/>
            <person name="Hayashi T."/>
        </authorList>
    </citation>
    <scope>NUCLEOTIDE SEQUENCE</scope>
    <source>
        <strain evidence="1">DSM 14458</strain>
    </source>
</reference>
<dbReference type="EMBL" id="BPRE01000004">
    <property type="protein sequence ID" value="GJE74959.1"/>
    <property type="molecule type" value="Genomic_DNA"/>
</dbReference>
<reference evidence="1" key="1">
    <citation type="journal article" date="2021" name="Front. Microbiol.">
        <title>Comprehensive Comparative Genomics and Phenotyping of Methylobacterium Species.</title>
        <authorList>
            <person name="Alessa O."/>
            <person name="Ogura Y."/>
            <person name="Fujitani Y."/>
            <person name="Takami H."/>
            <person name="Hayashi T."/>
            <person name="Sahin N."/>
            <person name="Tani A."/>
        </authorList>
    </citation>
    <scope>NUCLEOTIDE SEQUENCE</scope>
    <source>
        <strain evidence="1">DSM 14458</strain>
    </source>
</reference>
<keyword evidence="2" id="KW-1185">Reference proteome</keyword>
<sequence length="132" mass="14805">MSPPIEFGATWRCVGEQRRYGNVMPLWLCDEPTPAFTDAYKLARGMLVGVGYSWTDRGHGQPQLLACWWDMGVTVDVAALQVEVDRVVAAAAAEREERARQDQERHERDVAAAEISAPPIRSALRQLLDERP</sequence>
<proteinExistence type="predicted"/>
<name>A0ABQ4US66_9HYPH</name>
<dbReference type="RefSeq" id="WP_238307847.1">
    <property type="nucleotide sequence ID" value="NZ_BPRE01000004.1"/>
</dbReference>
<dbReference type="Proteomes" id="UP001055093">
    <property type="component" value="Unassembled WGS sequence"/>
</dbReference>
<comment type="caution">
    <text evidence="1">The sequence shown here is derived from an EMBL/GenBank/DDBJ whole genome shotgun (WGS) entry which is preliminary data.</text>
</comment>
<evidence type="ECO:0000313" key="2">
    <source>
        <dbReference type="Proteomes" id="UP001055093"/>
    </source>
</evidence>
<evidence type="ECO:0000313" key="1">
    <source>
        <dbReference type="EMBL" id="GJE74959.1"/>
    </source>
</evidence>